<proteinExistence type="predicted"/>
<dbReference type="AlphaFoldDB" id="A0AA88S0E8"/>
<sequence length="80" mass="8900">MTAFHSLVEFLEAETSLAGVCSQLVLWFPRIPFAFDTANEYISGVDYALTKKIDLIGKMPRVSAKWVRDIVPKGRLGLGN</sequence>
<gene>
    <name evidence="1" type="ORF">RJ640_029011</name>
</gene>
<organism evidence="1 2">
    <name type="scientific">Escallonia rubra</name>
    <dbReference type="NCBI Taxonomy" id="112253"/>
    <lineage>
        <taxon>Eukaryota</taxon>
        <taxon>Viridiplantae</taxon>
        <taxon>Streptophyta</taxon>
        <taxon>Embryophyta</taxon>
        <taxon>Tracheophyta</taxon>
        <taxon>Spermatophyta</taxon>
        <taxon>Magnoliopsida</taxon>
        <taxon>eudicotyledons</taxon>
        <taxon>Gunneridae</taxon>
        <taxon>Pentapetalae</taxon>
        <taxon>asterids</taxon>
        <taxon>campanulids</taxon>
        <taxon>Escalloniales</taxon>
        <taxon>Escalloniaceae</taxon>
        <taxon>Escallonia</taxon>
    </lineage>
</organism>
<comment type="caution">
    <text evidence="1">The sequence shown here is derived from an EMBL/GenBank/DDBJ whole genome shotgun (WGS) entry which is preliminary data.</text>
</comment>
<protein>
    <submittedName>
        <fullName evidence="1">Uncharacterized protein</fullName>
    </submittedName>
</protein>
<accession>A0AA88S0E8</accession>
<reference evidence="1" key="1">
    <citation type="submission" date="2022-12" db="EMBL/GenBank/DDBJ databases">
        <title>Draft genome assemblies for two species of Escallonia (Escalloniales).</title>
        <authorList>
            <person name="Chanderbali A."/>
            <person name="Dervinis C."/>
            <person name="Anghel I."/>
            <person name="Soltis D."/>
            <person name="Soltis P."/>
            <person name="Zapata F."/>
        </authorList>
    </citation>
    <scope>NUCLEOTIDE SEQUENCE</scope>
    <source>
        <strain evidence="1">UCBG92.1500</strain>
        <tissue evidence="1">Leaf</tissue>
    </source>
</reference>
<dbReference type="Proteomes" id="UP001187471">
    <property type="component" value="Unassembled WGS sequence"/>
</dbReference>
<dbReference type="EMBL" id="JAVXUO010000105">
    <property type="protein sequence ID" value="KAK2995379.1"/>
    <property type="molecule type" value="Genomic_DNA"/>
</dbReference>
<evidence type="ECO:0000313" key="2">
    <source>
        <dbReference type="Proteomes" id="UP001187471"/>
    </source>
</evidence>
<keyword evidence="2" id="KW-1185">Reference proteome</keyword>
<name>A0AA88S0E8_9ASTE</name>
<evidence type="ECO:0000313" key="1">
    <source>
        <dbReference type="EMBL" id="KAK2995379.1"/>
    </source>
</evidence>